<keyword evidence="3" id="KW-1185">Reference proteome</keyword>
<evidence type="ECO:0000256" key="1">
    <source>
        <dbReference type="SAM" id="MobiDB-lite"/>
    </source>
</evidence>
<proteinExistence type="predicted"/>
<dbReference type="EnsemblProtists" id="HpaT802794">
    <property type="protein sequence ID" value="HpaP802794"/>
    <property type="gene ID" value="HpaG802794"/>
</dbReference>
<dbReference type="HOGENOM" id="CLU_051764_2_0_1"/>
<dbReference type="AlphaFoldDB" id="M4B935"/>
<reference evidence="2" key="2">
    <citation type="submission" date="2015-06" db="UniProtKB">
        <authorList>
            <consortium name="EnsemblProtists"/>
        </authorList>
    </citation>
    <scope>IDENTIFICATION</scope>
    <source>
        <strain evidence="2">Emoy2</strain>
    </source>
</reference>
<sequence>MPEVQPPTKLSPFAERDDTIITNPLDDQQELATQREESARRHTQMVTTLRNQLDYVFTPPSVEKDLRQTTGQTLATWTIGPVAGSLEEGEIGQALRERYLDPSLTTQSQYKARLELQTRGAPAPPIKGVPILFSAGETKDEEDDAIVCWVHRTRRLSSMYALRASASVADVRLKRKLRYDYAKLKARGQLRNRMRYASATTVAASAGPTVTNNPPVDTTSGEKWPRSRDEAGHDVQKLPRRMGSLAEGNLILP</sequence>
<protein>
    <submittedName>
        <fullName evidence="2">Uncharacterized protein</fullName>
    </submittedName>
</protein>
<feature type="compositionally biased region" description="Basic and acidic residues" evidence="1">
    <location>
        <begin position="223"/>
        <end position="237"/>
    </location>
</feature>
<dbReference type="eggNOG" id="ENOG502S3DU">
    <property type="taxonomic scope" value="Eukaryota"/>
</dbReference>
<evidence type="ECO:0000313" key="2">
    <source>
        <dbReference type="EnsemblProtists" id="HpaP802794"/>
    </source>
</evidence>
<dbReference type="VEuPathDB" id="FungiDB:HpaG802794"/>
<evidence type="ECO:0000313" key="3">
    <source>
        <dbReference type="Proteomes" id="UP000011713"/>
    </source>
</evidence>
<dbReference type="EMBL" id="JH598009">
    <property type="status" value="NOT_ANNOTATED_CDS"/>
    <property type="molecule type" value="Genomic_DNA"/>
</dbReference>
<dbReference type="OMA" id="QYHEAPT"/>
<name>M4B935_HYAAE</name>
<dbReference type="InParanoid" id="M4B935"/>
<dbReference type="Proteomes" id="UP000011713">
    <property type="component" value="Unassembled WGS sequence"/>
</dbReference>
<reference evidence="3" key="1">
    <citation type="journal article" date="2010" name="Science">
        <title>Signatures of adaptation to obligate biotrophy in the Hyaloperonospora arabidopsidis genome.</title>
        <authorList>
            <person name="Baxter L."/>
            <person name="Tripathy S."/>
            <person name="Ishaque N."/>
            <person name="Boot N."/>
            <person name="Cabral A."/>
            <person name="Kemen E."/>
            <person name="Thines M."/>
            <person name="Ah-Fong A."/>
            <person name="Anderson R."/>
            <person name="Badejoko W."/>
            <person name="Bittner-Eddy P."/>
            <person name="Boore J.L."/>
            <person name="Chibucos M.C."/>
            <person name="Coates M."/>
            <person name="Dehal P."/>
            <person name="Delehaunty K."/>
            <person name="Dong S."/>
            <person name="Downton P."/>
            <person name="Dumas B."/>
            <person name="Fabro G."/>
            <person name="Fronick C."/>
            <person name="Fuerstenberg S.I."/>
            <person name="Fulton L."/>
            <person name="Gaulin E."/>
            <person name="Govers F."/>
            <person name="Hughes L."/>
            <person name="Humphray S."/>
            <person name="Jiang R.H."/>
            <person name="Judelson H."/>
            <person name="Kamoun S."/>
            <person name="Kyung K."/>
            <person name="Meijer H."/>
            <person name="Minx P."/>
            <person name="Morris P."/>
            <person name="Nelson J."/>
            <person name="Phuntumart V."/>
            <person name="Qutob D."/>
            <person name="Rehmany A."/>
            <person name="Rougon-Cardoso A."/>
            <person name="Ryden P."/>
            <person name="Torto-Alalibo T."/>
            <person name="Studholme D."/>
            <person name="Wang Y."/>
            <person name="Win J."/>
            <person name="Wood J."/>
            <person name="Clifton S.W."/>
            <person name="Rogers J."/>
            <person name="Van den Ackerveken G."/>
            <person name="Jones J.D."/>
            <person name="McDowell J.M."/>
            <person name="Beynon J."/>
            <person name="Tyler B.M."/>
        </authorList>
    </citation>
    <scope>NUCLEOTIDE SEQUENCE [LARGE SCALE GENOMIC DNA]</scope>
    <source>
        <strain evidence="3">Emoy2</strain>
    </source>
</reference>
<accession>M4B935</accession>
<organism evidence="2 3">
    <name type="scientific">Hyaloperonospora arabidopsidis (strain Emoy2)</name>
    <name type="common">Downy mildew agent</name>
    <name type="synonym">Peronospora arabidopsidis</name>
    <dbReference type="NCBI Taxonomy" id="559515"/>
    <lineage>
        <taxon>Eukaryota</taxon>
        <taxon>Sar</taxon>
        <taxon>Stramenopiles</taxon>
        <taxon>Oomycota</taxon>
        <taxon>Peronosporomycetes</taxon>
        <taxon>Peronosporales</taxon>
        <taxon>Peronosporaceae</taxon>
        <taxon>Hyaloperonospora</taxon>
    </lineage>
</organism>
<feature type="compositionally biased region" description="Low complexity" evidence="1">
    <location>
        <begin position="208"/>
        <end position="219"/>
    </location>
</feature>
<feature type="region of interest" description="Disordered" evidence="1">
    <location>
        <begin position="205"/>
        <end position="240"/>
    </location>
</feature>